<sequence>MPDTLAEQLARFSAATETPNLPDAVVAESKRLVLDSIGCALAATGEPRGRIGIEYGLMTGGTGGDATILGTGDRTSVFGAAFANGELMNALDFDAVLPPGHVSPYVLPGALAFGESLGISGSELIAAVALSHEMSYRFGKAMDYLRDTKNGEVALSPVLGFSSTVFGATAAIGKVKGYDAATLANALAIAANISPVNSHRSWLAHSPSSTIKYLNAGVLVQAALTAAHFAELGHRGDLQVLDDAEHGYRRFIGTGRWVPETLTDGLGTEWRFPAESTLKPYPHCRILHAPLDALTEIVETNDIKPDEIDAIRAWGEAWVLHPVWLNREISHVHDAQFSIAHGLAVGAHRVTPSKAWQDPDLVFGSSVREVMDKTTFQPHPDWGTEIEKHPSSRPTRIEVDARGTTFSAERRFPKGSPSPDPSTLLTTDELVAKFRVNATGVLTESEVDSVLGSLLELEKVDDISGLLRSLGGTAAARTA</sequence>
<organism evidence="4 5">
    <name type="scientific">Amycolatopsis acidicola</name>
    <dbReference type="NCBI Taxonomy" id="2596893"/>
    <lineage>
        <taxon>Bacteria</taxon>
        <taxon>Bacillati</taxon>
        <taxon>Actinomycetota</taxon>
        <taxon>Actinomycetes</taxon>
        <taxon>Pseudonocardiales</taxon>
        <taxon>Pseudonocardiaceae</taxon>
        <taxon>Amycolatopsis</taxon>
    </lineage>
</organism>
<dbReference type="InterPro" id="IPR045336">
    <property type="entry name" value="MmgE_PrpD_N"/>
</dbReference>
<dbReference type="RefSeq" id="WP_144750786.1">
    <property type="nucleotide sequence ID" value="NZ_VMNW02000010.1"/>
</dbReference>
<dbReference type="GO" id="GO:0016829">
    <property type="term" value="F:lyase activity"/>
    <property type="evidence" value="ECO:0007669"/>
    <property type="project" value="InterPro"/>
</dbReference>
<evidence type="ECO:0000256" key="1">
    <source>
        <dbReference type="ARBA" id="ARBA00006174"/>
    </source>
</evidence>
<protein>
    <submittedName>
        <fullName evidence="4">MmgE/PrpD family protein</fullName>
    </submittedName>
</protein>
<feature type="domain" description="MmgE/PrpD N-terminal" evidence="2">
    <location>
        <begin position="7"/>
        <end position="254"/>
    </location>
</feature>
<proteinExistence type="inferred from homology"/>
<reference evidence="4" key="1">
    <citation type="submission" date="2019-09" db="EMBL/GenBank/DDBJ databases">
        <authorList>
            <person name="Teo W.F.A."/>
            <person name="Duangmal K."/>
        </authorList>
    </citation>
    <scope>NUCLEOTIDE SEQUENCE [LARGE SCALE GENOMIC DNA]</scope>
    <source>
        <strain evidence="4">K81G1</strain>
    </source>
</reference>
<evidence type="ECO:0000313" key="4">
    <source>
        <dbReference type="EMBL" id="KAA9163256.1"/>
    </source>
</evidence>
<dbReference type="Gene3D" id="1.10.4100.10">
    <property type="entry name" value="2-methylcitrate dehydratase PrpD"/>
    <property type="match status" value="1"/>
</dbReference>
<comment type="caution">
    <text evidence="4">The sequence shown here is derived from an EMBL/GenBank/DDBJ whole genome shotgun (WGS) entry which is preliminary data.</text>
</comment>
<dbReference type="InterPro" id="IPR005656">
    <property type="entry name" value="MmgE_PrpD"/>
</dbReference>
<dbReference type="InterPro" id="IPR042183">
    <property type="entry name" value="MmgE/PrpD_sf_1"/>
</dbReference>
<evidence type="ECO:0000259" key="2">
    <source>
        <dbReference type="Pfam" id="PF03972"/>
    </source>
</evidence>
<dbReference type="Pfam" id="PF03972">
    <property type="entry name" value="MmgE_PrpD_N"/>
    <property type="match status" value="1"/>
</dbReference>
<evidence type="ECO:0000259" key="3">
    <source>
        <dbReference type="Pfam" id="PF19305"/>
    </source>
</evidence>
<comment type="similarity">
    <text evidence="1">Belongs to the PrpD family.</text>
</comment>
<dbReference type="EMBL" id="VMNW02000010">
    <property type="protein sequence ID" value="KAA9163256.1"/>
    <property type="molecule type" value="Genomic_DNA"/>
</dbReference>
<gene>
    <name evidence="4" type="ORF">FPZ12_009640</name>
</gene>
<dbReference type="PANTHER" id="PTHR16943:SF8">
    <property type="entry name" value="2-METHYLCITRATE DEHYDRATASE"/>
    <property type="match status" value="1"/>
</dbReference>
<dbReference type="AlphaFoldDB" id="A0A5N0VA72"/>
<accession>A0A5N0VA72</accession>
<dbReference type="InterPro" id="IPR036148">
    <property type="entry name" value="MmgE/PrpD_sf"/>
</dbReference>
<dbReference type="Pfam" id="PF19305">
    <property type="entry name" value="MmgE_PrpD_C"/>
    <property type="match status" value="1"/>
</dbReference>
<dbReference type="PANTHER" id="PTHR16943">
    <property type="entry name" value="2-METHYLCITRATE DEHYDRATASE-RELATED"/>
    <property type="match status" value="1"/>
</dbReference>
<evidence type="ECO:0000313" key="5">
    <source>
        <dbReference type="Proteomes" id="UP000319769"/>
    </source>
</evidence>
<dbReference type="InterPro" id="IPR042188">
    <property type="entry name" value="MmgE/PrpD_sf_2"/>
</dbReference>
<feature type="domain" description="MmgE/PrpD C-terminal" evidence="3">
    <location>
        <begin position="281"/>
        <end position="449"/>
    </location>
</feature>
<dbReference type="InterPro" id="IPR045337">
    <property type="entry name" value="MmgE_PrpD_C"/>
</dbReference>
<dbReference type="OrthoDB" id="9797528at2"/>
<keyword evidence="5" id="KW-1185">Reference proteome</keyword>
<dbReference type="Proteomes" id="UP000319769">
    <property type="component" value="Unassembled WGS sequence"/>
</dbReference>
<name>A0A5N0VA72_9PSEU</name>
<dbReference type="Gene3D" id="3.30.1330.120">
    <property type="entry name" value="2-methylcitrate dehydratase PrpD"/>
    <property type="match status" value="1"/>
</dbReference>
<dbReference type="SUPFAM" id="SSF103378">
    <property type="entry name" value="2-methylcitrate dehydratase PrpD"/>
    <property type="match status" value="1"/>
</dbReference>